<accession>A0A2Z6MRB4</accession>
<keyword evidence="1" id="KW-0812">Transmembrane</keyword>
<protein>
    <submittedName>
        <fullName evidence="3">Uncharacterized protein</fullName>
    </submittedName>
</protein>
<sequence>MLNSTNSRFLFLLFLLFLISAESSVHGRSFKRPDPLLHFKDYNGNFDVRNKHYLASAAFTGVHGYAFAGVWLICGLVLGIFMIVKCLTGGSPSLPCLDHYYLHIFFMLFVLTSLAIVASSFVLATSQKTLGRTEKLEATVVGIGQEALEAIGRVMRTTKQMQYLLLPYNPQISDSLNSTTEDLRTNSRVIRRFIDRSEQSFNKATHTSTSFANDACSAFEDFEKNPQNSSLGSMLPCINDSFSDKLIAQIGSTIHSFIVELNSNVSVMYDILGIGEENEDLIGVVKICNPFSGAPNYTYIPQNCPHDTVRIGDLPK</sequence>
<dbReference type="PANTHER" id="PTHR31414">
    <property type="entry name" value="TRANSMEMBRANE PROTEIN DDB_G0292058"/>
    <property type="match status" value="1"/>
</dbReference>
<gene>
    <name evidence="3" type="ORF">TSUD_225980</name>
</gene>
<evidence type="ECO:0000256" key="1">
    <source>
        <dbReference type="SAM" id="Phobius"/>
    </source>
</evidence>
<reference evidence="4" key="1">
    <citation type="journal article" date="2017" name="Front. Plant Sci.">
        <title>Climate Clever Clovers: New Paradigm to Reduce the Environmental Footprint of Ruminants by Breeding Low Methanogenic Forages Utilizing Haplotype Variation.</title>
        <authorList>
            <person name="Kaur P."/>
            <person name="Appels R."/>
            <person name="Bayer P.E."/>
            <person name="Keeble-Gagnere G."/>
            <person name="Wang J."/>
            <person name="Hirakawa H."/>
            <person name="Shirasawa K."/>
            <person name="Vercoe P."/>
            <person name="Stefanova K."/>
            <person name="Durmic Z."/>
            <person name="Nichols P."/>
            <person name="Revell C."/>
            <person name="Isobe S.N."/>
            <person name="Edwards D."/>
            <person name="Erskine W."/>
        </authorList>
    </citation>
    <scope>NUCLEOTIDE SEQUENCE [LARGE SCALE GENOMIC DNA]</scope>
    <source>
        <strain evidence="4">cv. Daliak</strain>
    </source>
</reference>
<dbReference type="EMBL" id="DF973329">
    <property type="protein sequence ID" value="GAU26135.1"/>
    <property type="molecule type" value="Genomic_DNA"/>
</dbReference>
<keyword evidence="4" id="KW-1185">Reference proteome</keyword>
<dbReference type="AlphaFoldDB" id="A0A2Z6MRB4"/>
<name>A0A2Z6MRB4_TRISU</name>
<feature type="chain" id="PRO_5016242023" evidence="2">
    <location>
        <begin position="28"/>
        <end position="316"/>
    </location>
</feature>
<keyword evidence="1" id="KW-0472">Membrane</keyword>
<dbReference type="OrthoDB" id="1056237at2759"/>
<organism evidence="3 4">
    <name type="scientific">Trifolium subterraneum</name>
    <name type="common">Subterranean clover</name>
    <dbReference type="NCBI Taxonomy" id="3900"/>
    <lineage>
        <taxon>Eukaryota</taxon>
        <taxon>Viridiplantae</taxon>
        <taxon>Streptophyta</taxon>
        <taxon>Embryophyta</taxon>
        <taxon>Tracheophyta</taxon>
        <taxon>Spermatophyta</taxon>
        <taxon>Magnoliopsida</taxon>
        <taxon>eudicotyledons</taxon>
        <taxon>Gunneridae</taxon>
        <taxon>Pentapetalae</taxon>
        <taxon>rosids</taxon>
        <taxon>fabids</taxon>
        <taxon>Fabales</taxon>
        <taxon>Fabaceae</taxon>
        <taxon>Papilionoideae</taxon>
        <taxon>50 kb inversion clade</taxon>
        <taxon>NPAAA clade</taxon>
        <taxon>Hologalegina</taxon>
        <taxon>IRL clade</taxon>
        <taxon>Trifolieae</taxon>
        <taxon>Trifolium</taxon>
    </lineage>
</organism>
<dbReference type="Proteomes" id="UP000242715">
    <property type="component" value="Unassembled WGS sequence"/>
</dbReference>
<evidence type="ECO:0000256" key="2">
    <source>
        <dbReference type="SAM" id="SignalP"/>
    </source>
</evidence>
<evidence type="ECO:0000313" key="3">
    <source>
        <dbReference type="EMBL" id="GAU26135.1"/>
    </source>
</evidence>
<dbReference type="GO" id="GO:0016020">
    <property type="term" value="C:membrane"/>
    <property type="evidence" value="ECO:0007669"/>
    <property type="project" value="TreeGrafter"/>
</dbReference>
<proteinExistence type="predicted"/>
<feature type="signal peptide" evidence="2">
    <location>
        <begin position="1"/>
        <end position="27"/>
    </location>
</feature>
<feature type="transmembrane region" description="Helical" evidence="1">
    <location>
        <begin position="100"/>
        <end position="123"/>
    </location>
</feature>
<dbReference type="InterPro" id="IPR040283">
    <property type="entry name" value="DDB_G0292058-like"/>
</dbReference>
<dbReference type="PANTHER" id="PTHR31414:SF19">
    <property type="entry name" value="TRANSMEMBRANE PROTEIN"/>
    <property type="match status" value="1"/>
</dbReference>
<keyword evidence="1" id="KW-1133">Transmembrane helix</keyword>
<evidence type="ECO:0000313" key="4">
    <source>
        <dbReference type="Proteomes" id="UP000242715"/>
    </source>
</evidence>
<keyword evidence="2" id="KW-0732">Signal</keyword>
<feature type="transmembrane region" description="Helical" evidence="1">
    <location>
        <begin position="65"/>
        <end position="88"/>
    </location>
</feature>
<feature type="non-terminal residue" evidence="3">
    <location>
        <position position="316"/>
    </location>
</feature>